<evidence type="ECO:0000313" key="9">
    <source>
        <dbReference type="EMBL" id="KAK7085354.1"/>
    </source>
</evidence>
<evidence type="ECO:0000256" key="4">
    <source>
        <dbReference type="ARBA" id="ARBA00022664"/>
    </source>
</evidence>
<evidence type="ECO:0000256" key="3">
    <source>
        <dbReference type="ARBA" id="ARBA00014158"/>
    </source>
</evidence>
<dbReference type="AlphaFoldDB" id="A0AAN8XVW9"/>
<keyword evidence="6" id="KW-0508">mRNA splicing</keyword>
<feature type="coiled-coil region" evidence="8">
    <location>
        <begin position="18"/>
        <end position="91"/>
    </location>
</feature>
<dbReference type="GO" id="GO:0071011">
    <property type="term" value="C:precatalytic spliceosome"/>
    <property type="evidence" value="ECO:0007669"/>
    <property type="project" value="TreeGrafter"/>
</dbReference>
<reference evidence="9 10" key="1">
    <citation type="submission" date="2023-11" db="EMBL/GenBank/DDBJ databases">
        <title>Halocaridina rubra genome assembly.</title>
        <authorList>
            <person name="Smith C."/>
        </authorList>
    </citation>
    <scope>NUCLEOTIDE SEQUENCE [LARGE SCALE GENOMIC DNA]</scope>
    <source>
        <strain evidence="9">EP-1</strain>
        <tissue evidence="9">Whole</tissue>
    </source>
</reference>
<dbReference type="EMBL" id="JAXCGZ010001128">
    <property type="protein sequence ID" value="KAK7085354.1"/>
    <property type="molecule type" value="Genomic_DNA"/>
</dbReference>
<proteinExistence type="inferred from homology"/>
<evidence type="ECO:0000256" key="2">
    <source>
        <dbReference type="ARBA" id="ARBA00010788"/>
    </source>
</evidence>
<evidence type="ECO:0000256" key="1">
    <source>
        <dbReference type="ARBA" id="ARBA00004123"/>
    </source>
</evidence>
<evidence type="ECO:0000313" key="10">
    <source>
        <dbReference type="Proteomes" id="UP001381693"/>
    </source>
</evidence>
<sequence length="96" mass="11213">MNLQLMEDYGSEAWKSHNNMLQNMLTRAQAQLQDLKKEIQELNWTRKNMQTKAGEELRHLESSWVSLVSRNYEIEQACVMLEAQIAKLEAEKASDD</sequence>
<comment type="caution">
    <text evidence="9">The sequence shown here is derived from an EMBL/GenBank/DDBJ whole genome shotgun (WGS) entry which is preliminary data.</text>
</comment>
<comment type="subcellular location">
    <subcellularLocation>
        <location evidence="1">Nucleus</location>
    </subcellularLocation>
</comment>
<gene>
    <name evidence="9" type="primary">BCAS2</name>
    <name evidence="9" type="ORF">SK128_012138</name>
</gene>
<evidence type="ECO:0000256" key="5">
    <source>
        <dbReference type="ARBA" id="ARBA00022728"/>
    </source>
</evidence>
<dbReference type="GO" id="GO:0071013">
    <property type="term" value="C:catalytic step 2 spliceosome"/>
    <property type="evidence" value="ECO:0007669"/>
    <property type="project" value="TreeGrafter"/>
</dbReference>
<evidence type="ECO:0000256" key="8">
    <source>
        <dbReference type="SAM" id="Coils"/>
    </source>
</evidence>
<dbReference type="InterPro" id="IPR008409">
    <property type="entry name" value="SPF27"/>
</dbReference>
<dbReference type="PANTHER" id="PTHR13296">
    <property type="entry name" value="BCAS2 PROTEIN"/>
    <property type="match status" value="1"/>
</dbReference>
<keyword evidence="7" id="KW-0539">Nucleus</keyword>
<dbReference type="Pfam" id="PF05700">
    <property type="entry name" value="BCAS2"/>
    <property type="match status" value="1"/>
</dbReference>
<keyword evidence="10" id="KW-1185">Reference proteome</keyword>
<organism evidence="9 10">
    <name type="scientific">Halocaridina rubra</name>
    <name type="common">Hawaiian red shrimp</name>
    <dbReference type="NCBI Taxonomy" id="373956"/>
    <lineage>
        <taxon>Eukaryota</taxon>
        <taxon>Metazoa</taxon>
        <taxon>Ecdysozoa</taxon>
        <taxon>Arthropoda</taxon>
        <taxon>Crustacea</taxon>
        <taxon>Multicrustacea</taxon>
        <taxon>Malacostraca</taxon>
        <taxon>Eumalacostraca</taxon>
        <taxon>Eucarida</taxon>
        <taxon>Decapoda</taxon>
        <taxon>Pleocyemata</taxon>
        <taxon>Caridea</taxon>
        <taxon>Atyoidea</taxon>
        <taxon>Atyidae</taxon>
        <taxon>Halocaridina</taxon>
    </lineage>
</organism>
<keyword evidence="4" id="KW-0507">mRNA processing</keyword>
<evidence type="ECO:0000256" key="6">
    <source>
        <dbReference type="ARBA" id="ARBA00023187"/>
    </source>
</evidence>
<evidence type="ECO:0000256" key="7">
    <source>
        <dbReference type="ARBA" id="ARBA00023242"/>
    </source>
</evidence>
<dbReference type="GO" id="GO:0008380">
    <property type="term" value="P:RNA splicing"/>
    <property type="evidence" value="ECO:0007669"/>
    <property type="project" value="UniProtKB-KW"/>
</dbReference>
<accession>A0AAN8XVW9</accession>
<dbReference type="Proteomes" id="UP001381693">
    <property type="component" value="Unassembled WGS sequence"/>
</dbReference>
<dbReference type="PANTHER" id="PTHR13296:SF0">
    <property type="entry name" value="PRE-MRNA-SPLICING FACTOR SPF27"/>
    <property type="match status" value="1"/>
</dbReference>
<dbReference type="GO" id="GO:0006397">
    <property type="term" value="P:mRNA processing"/>
    <property type="evidence" value="ECO:0007669"/>
    <property type="project" value="UniProtKB-KW"/>
</dbReference>
<name>A0AAN8XVW9_HALRR</name>
<keyword evidence="8" id="KW-0175">Coiled coil</keyword>
<dbReference type="GO" id="GO:0000974">
    <property type="term" value="C:Prp19 complex"/>
    <property type="evidence" value="ECO:0007669"/>
    <property type="project" value="TreeGrafter"/>
</dbReference>
<protein>
    <recommendedName>
        <fullName evidence="3">Pre-mRNA-splicing factor SPF27</fullName>
    </recommendedName>
</protein>
<keyword evidence="5" id="KW-0747">Spliceosome</keyword>
<comment type="similarity">
    <text evidence="2">Belongs to the SPF27 family.</text>
</comment>